<evidence type="ECO:0000256" key="1">
    <source>
        <dbReference type="SAM" id="MobiDB-lite"/>
    </source>
</evidence>
<evidence type="ECO:0008006" key="4">
    <source>
        <dbReference type="Google" id="ProtNLM"/>
    </source>
</evidence>
<reference evidence="2 3" key="1">
    <citation type="submission" date="2023-04" db="EMBL/GenBank/DDBJ databases">
        <title>Luteimonas sp. M1R5S59.</title>
        <authorList>
            <person name="Sun J.-Q."/>
        </authorList>
    </citation>
    <scope>NUCLEOTIDE SEQUENCE [LARGE SCALE GENOMIC DNA]</scope>
    <source>
        <strain evidence="2 3">M1R5S59</strain>
    </source>
</reference>
<accession>A0ABT6JTC8</accession>
<keyword evidence="3" id="KW-1185">Reference proteome</keyword>
<feature type="region of interest" description="Disordered" evidence="1">
    <location>
        <begin position="125"/>
        <end position="148"/>
    </location>
</feature>
<dbReference type="Proteomes" id="UP001156873">
    <property type="component" value="Unassembled WGS sequence"/>
</dbReference>
<evidence type="ECO:0000313" key="3">
    <source>
        <dbReference type="Proteomes" id="UP001156873"/>
    </source>
</evidence>
<protein>
    <recommendedName>
        <fullName evidence="4">DNA-binding protein</fullName>
    </recommendedName>
</protein>
<dbReference type="EMBL" id="JARXRO010000014">
    <property type="protein sequence ID" value="MDH5833944.1"/>
    <property type="molecule type" value="Genomic_DNA"/>
</dbReference>
<sequence>MKRAKDPIMEVRFRQEIADARSGVRPYVTRKAAAWYLGMHWTSLTKLQEEGFGPPSIVHDRSKQTNAHQFYELSDLDSWMSSRKVRFRGDKADISTLDLLKRREQAMKLRAEIRRMEERLGRLQRRLAKDGPALSENLKNRPNQRQIR</sequence>
<proteinExistence type="predicted"/>
<comment type="caution">
    <text evidence="2">The sequence shown here is derived from an EMBL/GenBank/DDBJ whole genome shotgun (WGS) entry which is preliminary data.</text>
</comment>
<evidence type="ECO:0000313" key="2">
    <source>
        <dbReference type="EMBL" id="MDH5833944.1"/>
    </source>
</evidence>
<dbReference type="RefSeq" id="WP_280578253.1">
    <property type="nucleotide sequence ID" value="NZ_JARXRO010000014.1"/>
</dbReference>
<name>A0ABT6JTC8_9GAMM</name>
<gene>
    <name evidence="2" type="ORF">QFW81_08395</name>
</gene>
<organism evidence="2 3">
    <name type="scientific">Luteimonas kalidii</name>
    <dbReference type="NCBI Taxonomy" id="3042025"/>
    <lineage>
        <taxon>Bacteria</taxon>
        <taxon>Pseudomonadati</taxon>
        <taxon>Pseudomonadota</taxon>
        <taxon>Gammaproteobacteria</taxon>
        <taxon>Lysobacterales</taxon>
        <taxon>Lysobacteraceae</taxon>
        <taxon>Luteimonas</taxon>
    </lineage>
</organism>